<evidence type="ECO:0008006" key="5">
    <source>
        <dbReference type="Google" id="ProtNLM"/>
    </source>
</evidence>
<dbReference type="Proteomes" id="UP000198431">
    <property type="component" value="Unassembled WGS sequence"/>
</dbReference>
<evidence type="ECO:0000313" key="3">
    <source>
        <dbReference type="Proteomes" id="UP000184216"/>
    </source>
</evidence>
<name>A0AB36P3D7_9FLAO</name>
<organism evidence="1 4">
    <name type="scientific">Flavobacterium pectinovorum</name>
    <dbReference type="NCBI Taxonomy" id="29533"/>
    <lineage>
        <taxon>Bacteria</taxon>
        <taxon>Pseudomonadati</taxon>
        <taxon>Bacteroidota</taxon>
        <taxon>Flavobacteriia</taxon>
        <taxon>Flavobacteriales</taxon>
        <taxon>Flavobacteriaceae</taxon>
        <taxon>Flavobacterium</taxon>
    </lineage>
</organism>
<dbReference type="Proteomes" id="UP000184216">
    <property type="component" value="Unassembled WGS sequence"/>
</dbReference>
<protein>
    <recommendedName>
        <fullName evidence="5">DUF3078 domain-containing protein</fullName>
    </recommendedName>
</protein>
<gene>
    <name evidence="1" type="ORF">B0A72_09335</name>
    <name evidence="2" type="ORF">SAMN05444387_3643</name>
</gene>
<keyword evidence="3" id="KW-1185">Reference proteome</keyword>
<comment type="caution">
    <text evidence="1">The sequence shown here is derived from an EMBL/GenBank/DDBJ whole genome shotgun (WGS) entry which is preliminary data.</text>
</comment>
<dbReference type="AlphaFoldDB" id="A0AB36P3D7"/>
<sequence>MKKIYLIIVFFILAGKNAWSQSKEIKADTITLKELEIPNSPAFILLDQTPSTIERPSSSKAFALSILNSFQDSNGIPKNYAVDFTPFWFFKHPNMTSLKYAGYNVENKKQRVFGNIERASISFAFITTNDTLTQKTINNLSIGLRFNLISIRSKQDIKDIIKANSDLIKSIRERDDRLNNFVDISLAATNPTLYHLKVKEFYAQDREKENSEEKLKDILARKSVFAIDGAIGYNKFYLDNKFSNGHFGRFGAWLTLNYSWHIDKNANGKNYFNLYAIGRYLSDGTSISNGEYQKQNFYDFGGKAEFEFKKISLAYEYIYRDSSNSNTFRSNGLLKYKISDNLLLTGAFGKNFGSNNNLISMLGINWGLSTGTEKATAKEPK</sequence>
<reference evidence="1 4" key="1">
    <citation type="submission" date="2016-11" db="EMBL/GenBank/DDBJ databases">
        <title>Whole genomes of Flavobacteriaceae.</title>
        <authorList>
            <person name="Stine C."/>
            <person name="Li C."/>
            <person name="Tadesse D."/>
        </authorList>
    </citation>
    <scope>NUCLEOTIDE SEQUENCE [LARGE SCALE GENOMIC DNA]</scope>
    <source>
        <strain evidence="1 4">ATCC 19366</strain>
    </source>
</reference>
<evidence type="ECO:0000313" key="4">
    <source>
        <dbReference type="Proteomes" id="UP000198431"/>
    </source>
</evidence>
<evidence type="ECO:0000313" key="2">
    <source>
        <dbReference type="EMBL" id="SHM97434.1"/>
    </source>
</evidence>
<evidence type="ECO:0000313" key="1">
    <source>
        <dbReference type="EMBL" id="OXB06186.1"/>
    </source>
</evidence>
<accession>A0AB36P3D7</accession>
<dbReference type="EMBL" id="FRBX01000005">
    <property type="protein sequence ID" value="SHM97434.1"/>
    <property type="molecule type" value="Genomic_DNA"/>
</dbReference>
<dbReference type="EMBL" id="MUHB01000007">
    <property type="protein sequence ID" value="OXB06186.1"/>
    <property type="molecule type" value="Genomic_DNA"/>
</dbReference>
<dbReference type="RefSeq" id="WP_042563856.1">
    <property type="nucleotide sequence ID" value="NZ_FRBX01000005.1"/>
</dbReference>
<proteinExistence type="predicted"/>
<reference evidence="2 3" key="2">
    <citation type="submission" date="2016-11" db="EMBL/GenBank/DDBJ databases">
        <authorList>
            <person name="Varghese N."/>
            <person name="Submissions S."/>
        </authorList>
    </citation>
    <scope>NUCLEOTIDE SEQUENCE [LARGE SCALE GENOMIC DNA]</scope>
    <source>
        <strain evidence="2 3">DSM 6368</strain>
    </source>
</reference>